<reference evidence="2 3" key="1">
    <citation type="journal article" date="2021" name="G3 (Bethesda)">
        <title>Improved contiguity of the threespine stickleback genome using long-read sequencing.</title>
        <authorList>
            <person name="Nath S."/>
            <person name="Shaw D.E."/>
            <person name="White M.A."/>
        </authorList>
    </citation>
    <scope>NUCLEOTIDE SEQUENCE [LARGE SCALE GENOMIC DNA]</scope>
    <source>
        <strain evidence="2 3">Lake Benthic</strain>
    </source>
</reference>
<reference evidence="2" key="3">
    <citation type="submission" date="2025-09" db="UniProtKB">
        <authorList>
            <consortium name="Ensembl"/>
        </authorList>
    </citation>
    <scope>IDENTIFICATION</scope>
</reference>
<dbReference type="PANTHER" id="PTHR31909">
    <property type="entry name" value="CHROMOSOME 20 ORF85 FAMILY MEMBER"/>
    <property type="match status" value="1"/>
</dbReference>
<dbReference type="InterPro" id="IPR020339">
    <property type="entry name" value="C20orf85-like"/>
</dbReference>
<accession>A0AAQ4S8T3</accession>
<dbReference type="Proteomes" id="UP000007635">
    <property type="component" value="Chromosome XVII"/>
</dbReference>
<keyword evidence="3" id="KW-1185">Reference proteome</keyword>
<protein>
    <submittedName>
        <fullName evidence="2">Uncharacterized protein</fullName>
    </submittedName>
</protein>
<dbReference type="RefSeq" id="XP_040060484.1">
    <property type="nucleotide sequence ID" value="XM_040204550.1"/>
</dbReference>
<sequence length="132" mass="14980">MADSQRASEPVNFVHQDEIWKAHLKAEKDSAKVWPTKWGFLTEAYMEYERESVKLKEALREKHPHHHLAARPPTPAGENVNVGPSPPVPQTSQALIGWRSGQSHLQLDKYATVHHGRRSFLKELDWPLGSCG</sequence>
<evidence type="ECO:0000313" key="2">
    <source>
        <dbReference type="Ensembl" id="ENSGACP00000071403.1"/>
    </source>
</evidence>
<dbReference type="Ensembl" id="ENSGACT00000064652.1">
    <property type="protein sequence ID" value="ENSGACP00000071403.1"/>
    <property type="gene ID" value="ENSGACG00000031327.1"/>
</dbReference>
<dbReference type="PANTHER" id="PTHR31909:SF3">
    <property type="entry name" value="SIMILAR TO PROTEIN C20ORF85 HOMOLOG"/>
    <property type="match status" value="1"/>
</dbReference>
<dbReference type="AlphaFoldDB" id="A0AAQ4S8T3"/>
<proteinExistence type="predicted"/>
<evidence type="ECO:0000313" key="3">
    <source>
        <dbReference type="Proteomes" id="UP000007635"/>
    </source>
</evidence>
<reference evidence="2" key="2">
    <citation type="submission" date="2025-08" db="UniProtKB">
        <authorList>
            <consortium name="Ensembl"/>
        </authorList>
    </citation>
    <scope>IDENTIFICATION</scope>
</reference>
<evidence type="ECO:0000256" key="1">
    <source>
        <dbReference type="SAM" id="MobiDB-lite"/>
    </source>
</evidence>
<dbReference type="GeneTree" id="ENSGT00940000154459"/>
<name>A0AAQ4S8T3_GASAC</name>
<dbReference type="Pfam" id="PF14945">
    <property type="entry name" value="LLC1"/>
    <property type="match status" value="1"/>
</dbReference>
<feature type="region of interest" description="Disordered" evidence="1">
    <location>
        <begin position="61"/>
        <end position="93"/>
    </location>
</feature>
<organism evidence="2 3">
    <name type="scientific">Gasterosteus aculeatus aculeatus</name>
    <name type="common">three-spined stickleback</name>
    <dbReference type="NCBI Taxonomy" id="481459"/>
    <lineage>
        <taxon>Eukaryota</taxon>
        <taxon>Metazoa</taxon>
        <taxon>Chordata</taxon>
        <taxon>Craniata</taxon>
        <taxon>Vertebrata</taxon>
        <taxon>Euteleostomi</taxon>
        <taxon>Actinopterygii</taxon>
        <taxon>Neopterygii</taxon>
        <taxon>Teleostei</taxon>
        <taxon>Neoteleostei</taxon>
        <taxon>Acanthomorphata</taxon>
        <taxon>Eupercaria</taxon>
        <taxon>Perciformes</taxon>
        <taxon>Cottioidei</taxon>
        <taxon>Gasterosteales</taxon>
        <taxon>Gasterosteidae</taxon>
        <taxon>Gasterosteus</taxon>
    </lineage>
</organism>
<dbReference type="GeneID" id="120835530"/>
<dbReference type="KEGG" id="gat:120835530"/>